<dbReference type="Gene3D" id="3.50.30.50">
    <property type="entry name" value="Putative cyclase"/>
    <property type="match status" value="1"/>
</dbReference>
<evidence type="ECO:0000313" key="2">
    <source>
        <dbReference type="EMBL" id="KAF2834347.1"/>
    </source>
</evidence>
<reference evidence="2" key="1">
    <citation type="journal article" date="2020" name="Stud. Mycol.">
        <title>101 Dothideomycetes genomes: a test case for predicting lifestyles and emergence of pathogens.</title>
        <authorList>
            <person name="Haridas S."/>
            <person name="Albert R."/>
            <person name="Binder M."/>
            <person name="Bloem J."/>
            <person name="Labutti K."/>
            <person name="Salamov A."/>
            <person name="Andreopoulos B."/>
            <person name="Baker S."/>
            <person name="Barry K."/>
            <person name="Bills G."/>
            <person name="Bluhm B."/>
            <person name="Cannon C."/>
            <person name="Castanera R."/>
            <person name="Culley D."/>
            <person name="Daum C."/>
            <person name="Ezra D."/>
            <person name="Gonzalez J."/>
            <person name="Henrissat B."/>
            <person name="Kuo A."/>
            <person name="Liang C."/>
            <person name="Lipzen A."/>
            <person name="Lutzoni F."/>
            <person name="Magnuson J."/>
            <person name="Mondo S."/>
            <person name="Nolan M."/>
            <person name="Ohm R."/>
            <person name="Pangilinan J."/>
            <person name="Park H.-J."/>
            <person name="Ramirez L."/>
            <person name="Alfaro M."/>
            <person name="Sun H."/>
            <person name="Tritt A."/>
            <person name="Yoshinaga Y."/>
            <person name="Zwiers L.-H."/>
            <person name="Turgeon B."/>
            <person name="Goodwin S."/>
            <person name="Spatafora J."/>
            <person name="Crous P."/>
            <person name="Grigoriev I."/>
        </authorList>
    </citation>
    <scope>NUCLEOTIDE SEQUENCE</scope>
    <source>
        <strain evidence="2">CBS 101060</strain>
    </source>
</reference>
<sequence length="325" mass="36117">MSSLHPQPTAPIRPYPKFSELPLNPSDPAYSAWGLYGPKDELGTLNQLTRERTVAAAREIKSGIRIGLNWGLENMDIDSFRQTLKHEIFSIGHMMFDDRVDINTQNSSQWDGLRHWGYDDGRFYGGLTDKDILKSGSTKLGIQAWQGGIVGRGVLVDFLGWVEEQKSNGLDYDPLSHHAVPLKTIKEILKQKNVTIRSGDILFLRMGFTGGFAAADIERKKAVLSQSPFQYPGIESTLAVAEWLWDERIAAVAGDCPGFEAWPPTEHELHRTLLAGFGMPIGELFDLDSLADQCKKEGRWSFFVCSEPLNVRGGIASPPNAVAIF</sequence>
<dbReference type="Proteomes" id="UP000799429">
    <property type="component" value="Unassembled WGS sequence"/>
</dbReference>
<dbReference type="AlphaFoldDB" id="A0A9P4S0Y2"/>
<evidence type="ECO:0000256" key="1">
    <source>
        <dbReference type="ARBA" id="ARBA00007865"/>
    </source>
</evidence>
<accession>A0A9P4S0Y2</accession>
<proteinExistence type="inferred from homology"/>
<evidence type="ECO:0000313" key="3">
    <source>
        <dbReference type="Proteomes" id="UP000799429"/>
    </source>
</evidence>
<evidence type="ECO:0008006" key="4">
    <source>
        <dbReference type="Google" id="ProtNLM"/>
    </source>
</evidence>
<dbReference type="GO" id="GO:0004061">
    <property type="term" value="F:arylformamidase activity"/>
    <property type="evidence" value="ECO:0007669"/>
    <property type="project" value="InterPro"/>
</dbReference>
<name>A0A9P4S0Y2_9PEZI</name>
<protein>
    <recommendedName>
        <fullName evidence="4">Cyclase</fullName>
    </recommendedName>
</protein>
<dbReference type="OrthoDB" id="5396at2759"/>
<dbReference type="EMBL" id="MU006120">
    <property type="protein sequence ID" value="KAF2834347.1"/>
    <property type="molecule type" value="Genomic_DNA"/>
</dbReference>
<dbReference type="SUPFAM" id="SSF102198">
    <property type="entry name" value="Putative cyclase"/>
    <property type="match status" value="1"/>
</dbReference>
<dbReference type="PANTHER" id="PTHR34861:SF11">
    <property type="entry name" value="CYCLASE"/>
    <property type="match status" value="1"/>
</dbReference>
<organism evidence="2 3">
    <name type="scientific">Patellaria atrata CBS 101060</name>
    <dbReference type="NCBI Taxonomy" id="1346257"/>
    <lineage>
        <taxon>Eukaryota</taxon>
        <taxon>Fungi</taxon>
        <taxon>Dikarya</taxon>
        <taxon>Ascomycota</taxon>
        <taxon>Pezizomycotina</taxon>
        <taxon>Dothideomycetes</taxon>
        <taxon>Dothideomycetes incertae sedis</taxon>
        <taxon>Patellariales</taxon>
        <taxon>Patellariaceae</taxon>
        <taxon>Patellaria</taxon>
    </lineage>
</organism>
<dbReference type="PANTHER" id="PTHR34861">
    <property type="match status" value="1"/>
</dbReference>
<dbReference type="InterPro" id="IPR037175">
    <property type="entry name" value="KFase_sf"/>
</dbReference>
<dbReference type="InterPro" id="IPR007325">
    <property type="entry name" value="KFase/CYL"/>
</dbReference>
<comment type="similarity">
    <text evidence="1">Belongs to the Cyclase 1 superfamily.</text>
</comment>
<comment type="caution">
    <text evidence="2">The sequence shown here is derived from an EMBL/GenBank/DDBJ whole genome shotgun (WGS) entry which is preliminary data.</text>
</comment>
<dbReference type="GO" id="GO:0019441">
    <property type="term" value="P:L-tryptophan catabolic process to kynurenine"/>
    <property type="evidence" value="ECO:0007669"/>
    <property type="project" value="InterPro"/>
</dbReference>
<dbReference type="Pfam" id="PF04199">
    <property type="entry name" value="Cyclase"/>
    <property type="match status" value="1"/>
</dbReference>
<gene>
    <name evidence="2" type="ORF">M501DRAFT_1027341</name>
</gene>
<keyword evidence="3" id="KW-1185">Reference proteome</keyword>